<reference evidence="1 2" key="1">
    <citation type="submission" date="2018-10" db="EMBL/GenBank/DDBJ databases">
        <title>Histidinibacterium lentulum gen. nov., sp. nov., a marine bacterium from the culture broth of Picochlorum sp. 122.</title>
        <authorList>
            <person name="Wang G."/>
        </authorList>
    </citation>
    <scope>NUCLEOTIDE SEQUENCE [LARGE SCALE GENOMIC DNA]</scope>
    <source>
        <strain evidence="1 2">B17</strain>
    </source>
</reference>
<dbReference type="CDD" id="cd00586">
    <property type="entry name" value="4HBT"/>
    <property type="match status" value="1"/>
</dbReference>
<evidence type="ECO:0000313" key="2">
    <source>
        <dbReference type="Proteomes" id="UP000268016"/>
    </source>
</evidence>
<dbReference type="OrthoDB" id="3727779at2"/>
<protein>
    <submittedName>
        <fullName evidence="1">Acyl-CoA thioesterase</fullName>
    </submittedName>
</protein>
<dbReference type="PANTHER" id="PTHR12475">
    <property type="match status" value="1"/>
</dbReference>
<gene>
    <name evidence="1" type="ORF">EAT49_11975</name>
</gene>
<accession>A0A3N2R1L0</accession>
<evidence type="ECO:0000313" key="1">
    <source>
        <dbReference type="EMBL" id="ROU01228.1"/>
    </source>
</evidence>
<dbReference type="AlphaFoldDB" id="A0A3N2R1L0"/>
<dbReference type="Pfam" id="PF13279">
    <property type="entry name" value="4HBT_2"/>
    <property type="match status" value="1"/>
</dbReference>
<name>A0A3N2R1L0_9RHOB</name>
<proteinExistence type="predicted"/>
<dbReference type="RefSeq" id="WP_123642559.1">
    <property type="nucleotide sequence ID" value="NZ_ML119085.1"/>
</dbReference>
<dbReference type="InterPro" id="IPR029069">
    <property type="entry name" value="HotDog_dom_sf"/>
</dbReference>
<dbReference type="Proteomes" id="UP000268016">
    <property type="component" value="Unassembled WGS sequence"/>
</dbReference>
<dbReference type="PANTHER" id="PTHR12475:SF4">
    <property type="entry name" value="PROTEIN THEM6"/>
    <property type="match status" value="1"/>
</dbReference>
<dbReference type="Gene3D" id="3.10.129.10">
    <property type="entry name" value="Hotdog Thioesterase"/>
    <property type="match status" value="1"/>
</dbReference>
<dbReference type="SUPFAM" id="SSF54637">
    <property type="entry name" value="Thioesterase/thiol ester dehydrase-isomerase"/>
    <property type="match status" value="1"/>
</dbReference>
<comment type="caution">
    <text evidence="1">The sequence shown here is derived from an EMBL/GenBank/DDBJ whole genome shotgun (WGS) entry which is preliminary data.</text>
</comment>
<keyword evidence="2" id="KW-1185">Reference proteome</keyword>
<sequence length="180" mass="20580">MYPVFRLFTQLARHRNDPPLGLTDTHVSRHICWPWDLDIWWELNNGRALTLYDLGRLPMARRIGLTDALKREGWGLTVAGSTTRYRRRVRVFDRIEMRSRGVGWDARFLYVEQSMWTSGGDCAGHVLIRSAIVGKDGIVPPARALEAMGYTGPDLPPPPWVAAWIAAEEQRPWPPMTNSE</sequence>
<organism evidence="1 2">
    <name type="scientific">Histidinibacterium lentulum</name>
    <dbReference type="NCBI Taxonomy" id="2480588"/>
    <lineage>
        <taxon>Bacteria</taxon>
        <taxon>Pseudomonadati</taxon>
        <taxon>Pseudomonadota</taxon>
        <taxon>Alphaproteobacteria</taxon>
        <taxon>Rhodobacterales</taxon>
        <taxon>Paracoccaceae</taxon>
        <taxon>Histidinibacterium</taxon>
    </lineage>
</organism>
<dbReference type="EMBL" id="RDRB01000005">
    <property type="protein sequence ID" value="ROU01228.1"/>
    <property type="molecule type" value="Genomic_DNA"/>
</dbReference>
<dbReference type="InterPro" id="IPR051490">
    <property type="entry name" value="THEM6_lcsJ_thioesterase"/>
</dbReference>